<dbReference type="GO" id="GO:0015935">
    <property type="term" value="C:small ribosomal subunit"/>
    <property type="evidence" value="ECO:0007669"/>
    <property type="project" value="InterPro"/>
</dbReference>
<evidence type="ECO:0000256" key="2">
    <source>
        <dbReference type="ARBA" id="ARBA00007151"/>
    </source>
</evidence>
<comment type="subcellular location">
    <subcellularLocation>
        <location evidence="1">Plastid</location>
    </subcellularLocation>
</comment>
<dbReference type="PANTHER" id="PTHR11205">
    <property type="entry name" value="RIBOSOMAL PROTEIN S7"/>
    <property type="match status" value="1"/>
</dbReference>
<evidence type="ECO:0000256" key="7">
    <source>
        <dbReference type="ARBA" id="ARBA00023274"/>
    </source>
</evidence>
<evidence type="ECO:0000259" key="10">
    <source>
        <dbReference type="Pfam" id="PF00177"/>
    </source>
</evidence>
<geneLocation type="plastid" evidence="11"/>
<dbReference type="HAMAP" id="MF_00480_B">
    <property type="entry name" value="Ribosomal_uS7_B"/>
    <property type="match status" value="1"/>
</dbReference>
<feature type="domain" description="Small ribosomal subunit protein uS7" evidence="10">
    <location>
        <begin position="3"/>
        <end position="149"/>
    </location>
</feature>
<sequence length="155" mass="17725">MSRRDTAKEKTLKSDPIYHSKLVNMLVNRILKHGKKSSACRILYRALKNIRQKTKKNPLSILHQAIHRVTPKIAVKARRKRGSTHQVPIEIRSSQGKALAIRWLLAASRKRMGRNMAFKLSSELVDAYKGRGGAIRKKEEAHKMAEANRALAHFR</sequence>
<comment type="similarity">
    <text evidence="2 8">Belongs to the universal ribosomal protein uS7 family.</text>
</comment>
<dbReference type="SUPFAM" id="SSF47973">
    <property type="entry name" value="Ribosomal protein S7"/>
    <property type="match status" value="1"/>
</dbReference>
<keyword evidence="7 8" id="KW-0687">Ribonucleoprotein</keyword>
<evidence type="ECO:0000256" key="1">
    <source>
        <dbReference type="ARBA" id="ARBA00004474"/>
    </source>
</evidence>
<dbReference type="InterPro" id="IPR000235">
    <property type="entry name" value="Ribosomal_uS7"/>
</dbReference>
<dbReference type="GO" id="GO:0006412">
    <property type="term" value="P:translation"/>
    <property type="evidence" value="ECO:0007669"/>
    <property type="project" value="InterPro"/>
</dbReference>
<name>A0A221SRC5_PTEAN</name>
<evidence type="ECO:0000256" key="8">
    <source>
        <dbReference type="RuleBase" id="RU003619"/>
    </source>
</evidence>
<dbReference type="CDD" id="cd14871">
    <property type="entry name" value="uS7_Chloroplast"/>
    <property type="match status" value="1"/>
</dbReference>
<evidence type="ECO:0000256" key="4">
    <source>
        <dbReference type="ARBA" id="ARBA00022730"/>
    </source>
</evidence>
<dbReference type="PIRSF" id="PIRSF002122">
    <property type="entry name" value="RPS7p_RPS7a_RPS5e_RPS7o"/>
    <property type="match status" value="1"/>
</dbReference>
<dbReference type="GO" id="GO:0009536">
    <property type="term" value="C:plastid"/>
    <property type="evidence" value="ECO:0007669"/>
    <property type="project" value="UniProtKB-SubCell"/>
</dbReference>
<dbReference type="Pfam" id="PF00177">
    <property type="entry name" value="Ribosomal_S7"/>
    <property type="match status" value="1"/>
</dbReference>
<dbReference type="InterPro" id="IPR036823">
    <property type="entry name" value="Ribosomal_uS7_dom_sf"/>
</dbReference>
<dbReference type="FunFam" id="1.10.455.10:FF:000001">
    <property type="entry name" value="30S ribosomal protein S7"/>
    <property type="match status" value="1"/>
</dbReference>
<evidence type="ECO:0000256" key="9">
    <source>
        <dbReference type="RuleBase" id="RU003620"/>
    </source>
</evidence>
<dbReference type="AlphaFoldDB" id="A0A221SRC5"/>
<keyword evidence="4 9" id="KW-0699">rRNA-binding</keyword>
<evidence type="ECO:0000313" key="11">
    <source>
        <dbReference type="EMBL" id="ASN79078.1"/>
    </source>
</evidence>
<protein>
    <recommendedName>
        <fullName evidence="9">Ribosomal protein S7</fullName>
    </recommendedName>
</protein>
<evidence type="ECO:0000256" key="6">
    <source>
        <dbReference type="ARBA" id="ARBA00022980"/>
    </source>
</evidence>
<keyword evidence="3 11" id="KW-0934">Plastid</keyword>
<dbReference type="InterPro" id="IPR023798">
    <property type="entry name" value="Ribosomal_uS7_dom"/>
</dbReference>
<dbReference type="InterPro" id="IPR020606">
    <property type="entry name" value="Ribosomal_uS7_CS"/>
</dbReference>
<organism evidence="11">
    <name type="scientific">Pterospora andromedea</name>
    <name type="common">Pine drops</name>
    <dbReference type="NCBI Taxonomy" id="4349"/>
    <lineage>
        <taxon>Eukaryota</taxon>
        <taxon>Viridiplantae</taxon>
        <taxon>Streptophyta</taxon>
        <taxon>Embryophyta</taxon>
        <taxon>Tracheophyta</taxon>
        <taxon>Spermatophyta</taxon>
        <taxon>Magnoliopsida</taxon>
        <taxon>eudicotyledons</taxon>
        <taxon>Gunneridae</taxon>
        <taxon>Pentapetalae</taxon>
        <taxon>asterids</taxon>
        <taxon>Ericales</taxon>
        <taxon>Ericaceae</taxon>
        <taxon>Pyroloideae</taxon>
        <taxon>Pterosporeae</taxon>
        <taxon>Pterospora</taxon>
    </lineage>
</organism>
<accession>A0A221SRC5</accession>
<dbReference type="GO" id="GO:0019843">
    <property type="term" value="F:rRNA binding"/>
    <property type="evidence" value="ECO:0007669"/>
    <property type="project" value="UniProtKB-KW"/>
</dbReference>
<dbReference type="GO" id="GO:0003735">
    <property type="term" value="F:structural constituent of ribosome"/>
    <property type="evidence" value="ECO:0007669"/>
    <property type="project" value="InterPro"/>
</dbReference>
<dbReference type="Gene3D" id="1.10.455.10">
    <property type="entry name" value="Ribosomal protein S7 domain"/>
    <property type="match status" value="1"/>
</dbReference>
<evidence type="ECO:0000256" key="5">
    <source>
        <dbReference type="ARBA" id="ARBA00022884"/>
    </source>
</evidence>
<keyword evidence="6 8" id="KW-0689">Ribosomal protein</keyword>
<dbReference type="InterPro" id="IPR005717">
    <property type="entry name" value="Ribosomal_uS7_bac/org-type"/>
</dbReference>
<dbReference type="NCBIfam" id="TIGR01029">
    <property type="entry name" value="rpsG_bact"/>
    <property type="match status" value="1"/>
</dbReference>
<dbReference type="PROSITE" id="PS00052">
    <property type="entry name" value="RIBOSOMAL_S7"/>
    <property type="match status" value="1"/>
</dbReference>
<evidence type="ECO:0000256" key="3">
    <source>
        <dbReference type="ARBA" id="ARBA00022640"/>
    </source>
</evidence>
<reference evidence="11" key="1">
    <citation type="journal article" date="2017" name="New Phytol.">
        <title>On the brink: the highly reduced plastomes of nonphotosynthetic Ericaceae.</title>
        <authorList>
            <person name="Braukmann T.W.A."/>
            <person name="Broe M.B."/>
            <person name="Stefanovic S."/>
            <person name="Freudenstein J.V."/>
        </authorList>
    </citation>
    <scope>NUCLEOTIDE SEQUENCE</scope>
</reference>
<keyword evidence="5 9" id="KW-0694">RNA-binding</keyword>
<dbReference type="EMBL" id="MF120270">
    <property type="protein sequence ID" value="ASN79078.1"/>
    <property type="molecule type" value="Genomic_DNA"/>
</dbReference>
<proteinExistence type="inferred from homology"/>
<gene>
    <name evidence="11" type="primary">rps7</name>
</gene>